<proteinExistence type="predicted"/>
<evidence type="ECO:0000256" key="2">
    <source>
        <dbReference type="ARBA" id="ARBA00022692"/>
    </source>
</evidence>
<feature type="transmembrane region" description="Helical" evidence="5">
    <location>
        <begin position="368"/>
        <end position="389"/>
    </location>
</feature>
<feature type="transmembrane region" description="Helical" evidence="5">
    <location>
        <begin position="66"/>
        <end position="86"/>
    </location>
</feature>
<feature type="transmembrane region" description="Helical" evidence="5">
    <location>
        <begin position="30"/>
        <end position="46"/>
    </location>
</feature>
<dbReference type="STRING" id="568069.A0A1J1I5L6"/>
<feature type="transmembrane region" description="Helical" evidence="5">
    <location>
        <begin position="410"/>
        <end position="430"/>
    </location>
</feature>
<dbReference type="PANTHER" id="PTHR12778">
    <property type="entry name" value="SOLUTE CARRIER FAMILY 33 ACETYL-COA TRANSPORTER -RELATED"/>
    <property type="match status" value="1"/>
</dbReference>
<gene>
    <name evidence="6" type="ORF">CLUMA_CG009042</name>
</gene>
<dbReference type="SUPFAM" id="SSF103473">
    <property type="entry name" value="MFS general substrate transporter"/>
    <property type="match status" value="1"/>
</dbReference>
<dbReference type="InterPro" id="IPR004752">
    <property type="entry name" value="AmpG_permease/AT-1"/>
</dbReference>
<dbReference type="Proteomes" id="UP000183832">
    <property type="component" value="Unassembled WGS sequence"/>
</dbReference>
<feature type="transmembrane region" description="Helical" evidence="5">
    <location>
        <begin position="129"/>
        <end position="147"/>
    </location>
</feature>
<dbReference type="OrthoDB" id="6415790at2759"/>
<organism evidence="6 7">
    <name type="scientific">Clunio marinus</name>
    <dbReference type="NCBI Taxonomy" id="568069"/>
    <lineage>
        <taxon>Eukaryota</taxon>
        <taxon>Metazoa</taxon>
        <taxon>Ecdysozoa</taxon>
        <taxon>Arthropoda</taxon>
        <taxon>Hexapoda</taxon>
        <taxon>Insecta</taxon>
        <taxon>Pterygota</taxon>
        <taxon>Neoptera</taxon>
        <taxon>Endopterygota</taxon>
        <taxon>Diptera</taxon>
        <taxon>Nematocera</taxon>
        <taxon>Chironomoidea</taxon>
        <taxon>Chironomidae</taxon>
        <taxon>Clunio</taxon>
    </lineage>
</organism>
<dbReference type="AlphaFoldDB" id="A0A1J1I5L6"/>
<feature type="transmembrane region" description="Helical" evidence="5">
    <location>
        <begin position="338"/>
        <end position="356"/>
    </location>
</feature>
<keyword evidence="4 5" id="KW-0472">Membrane</keyword>
<dbReference type="InterPro" id="IPR036259">
    <property type="entry name" value="MFS_trans_sf"/>
</dbReference>
<dbReference type="EMBL" id="CVRI01000042">
    <property type="protein sequence ID" value="CRK95581.1"/>
    <property type="molecule type" value="Genomic_DNA"/>
</dbReference>
<evidence type="ECO:0000313" key="7">
    <source>
        <dbReference type="Proteomes" id="UP000183832"/>
    </source>
</evidence>
<name>A0A1J1I5L6_9DIPT</name>
<feature type="transmembrane region" description="Helical" evidence="5">
    <location>
        <begin position="168"/>
        <end position="190"/>
    </location>
</feature>
<evidence type="ECO:0000256" key="4">
    <source>
        <dbReference type="ARBA" id="ARBA00023136"/>
    </source>
</evidence>
<reference evidence="6 7" key="1">
    <citation type="submission" date="2015-04" db="EMBL/GenBank/DDBJ databases">
        <authorList>
            <person name="Syromyatnikov M.Y."/>
            <person name="Popov V.N."/>
        </authorList>
    </citation>
    <scope>NUCLEOTIDE SEQUENCE [LARGE SCALE GENOMIC DNA]</scope>
</reference>
<protein>
    <submittedName>
        <fullName evidence="6">CLUMA_CG009042, isoform A</fullName>
    </submittedName>
</protein>
<evidence type="ECO:0000313" key="6">
    <source>
        <dbReference type="EMBL" id="CRK95581.1"/>
    </source>
</evidence>
<evidence type="ECO:0000256" key="1">
    <source>
        <dbReference type="ARBA" id="ARBA00004141"/>
    </source>
</evidence>
<evidence type="ECO:0000256" key="5">
    <source>
        <dbReference type="SAM" id="Phobius"/>
    </source>
</evidence>
<dbReference type="InterPro" id="IPR024371">
    <property type="entry name" value="AcetylCoA_trans_1-like"/>
</dbReference>
<accession>A0A1J1I5L6</accession>
<keyword evidence="2 5" id="KW-0812">Transmembrane</keyword>
<feature type="transmembrane region" description="Helical" evidence="5">
    <location>
        <begin position="268"/>
        <end position="284"/>
    </location>
</feature>
<feature type="transmembrane region" description="Helical" evidence="5">
    <location>
        <begin position="304"/>
        <end position="326"/>
    </location>
</feature>
<keyword evidence="3 5" id="KW-1133">Transmembrane helix</keyword>
<evidence type="ECO:0000256" key="3">
    <source>
        <dbReference type="ARBA" id="ARBA00022989"/>
    </source>
</evidence>
<feature type="transmembrane region" description="Helical" evidence="5">
    <location>
        <begin position="210"/>
        <end position="233"/>
    </location>
</feature>
<feature type="transmembrane region" description="Helical" evidence="5">
    <location>
        <begin position="480"/>
        <end position="498"/>
    </location>
</feature>
<dbReference type="GO" id="GO:0008521">
    <property type="term" value="F:acetyl-CoA transmembrane transporter activity"/>
    <property type="evidence" value="ECO:0007669"/>
    <property type="project" value="InterPro"/>
</dbReference>
<dbReference type="GO" id="GO:0035348">
    <property type="term" value="P:acetyl-CoA transmembrane transport"/>
    <property type="evidence" value="ECO:0007669"/>
    <property type="project" value="InterPro"/>
</dbReference>
<dbReference type="GO" id="GO:0016020">
    <property type="term" value="C:membrane"/>
    <property type="evidence" value="ECO:0007669"/>
    <property type="project" value="UniProtKB-SubCell"/>
</dbReference>
<dbReference type="Pfam" id="PF13000">
    <property type="entry name" value="Acatn"/>
    <property type="match status" value="2"/>
</dbReference>
<comment type="subcellular location">
    <subcellularLocation>
        <location evidence="1">Membrane</location>
        <topology evidence="1">Multi-pass membrane protein</topology>
    </subcellularLocation>
</comment>
<sequence>MKIKDDNMDSNVASPGSDLKPNLKGDYKNVFILSSLYILQGVPMGLTNSMKVMLQNRGVSYADQTIFYTTVYPFMLKVLWAPIVDCVFSKAFGRRKTWLFPTQTLIGCLMIYLSQSVDSWFGDEASQKPNIILITTVFFFLWILTATQDIAVDGWALTMLQKRNVGHLATINCVGQSFGVLLGFTVFLALESKDFCNKWIFSEPRDEGLVKFSGFLAFWGVTFLTVTFFITFFKKEYSENKEELKALPDFGIRKAYPLLWKIIQKKPILLMAAFFSTVGISTAARDTITNLKLIDYGIPRDKIGLLNIPSFAVQLTIPILLSRYTAGRYPMTVYYKAFPYRVIISVMTVAFVYATPMMIEGKLHDIPSYYYVTLMILTFFYQITVRAMYTADMSFFARVADPLVGGTYMTLMNISYIGGYMFETFSIWFVDVITWRSCHYSEDISLNHTQTLSKNTCADDNMKRECIENGGNCQIDIDGFYLEVVFNVIFAFFWFQWAKRLIKRLQELPIHDWHVLSK</sequence>
<dbReference type="PANTHER" id="PTHR12778:SF9">
    <property type="entry name" value="ACETYL-COENZYME A TRANSPORTER 1"/>
    <property type="match status" value="1"/>
</dbReference>
<keyword evidence="7" id="KW-1185">Reference proteome</keyword>